<reference evidence="14" key="1">
    <citation type="journal article" date="2014" name="Int. J. Syst. Evol. Microbiol.">
        <title>Complete genome sequence of Corynebacterium casei LMG S-19264T (=DSM 44701T), isolated from a smear-ripened cheese.</title>
        <authorList>
            <consortium name="US DOE Joint Genome Institute (JGI-PGF)"/>
            <person name="Walter F."/>
            <person name="Albersmeier A."/>
            <person name="Kalinowski J."/>
            <person name="Ruckert C."/>
        </authorList>
    </citation>
    <scope>NUCLEOTIDE SEQUENCE</scope>
    <source>
        <strain evidence="14">KCTC 12711</strain>
    </source>
</reference>
<keyword evidence="4 9" id="KW-0288">FMN</keyword>
<dbReference type="GO" id="GO:0102264">
    <property type="term" value="F:tRNA-dihydrouridine20 synthase activity"/>
    <property type="evidence" value="ECO:0007669"/>
    <property type="project" value="UniProtKB-EC"/>
</dbReference>
<gene>
    <name evidence="9 14" type="primary">dusA</name>
    <name evidence="14" type="ORF">GCM10008090_23030</name>
</gene>
<accession>A0A918RXJ5</accession>
<dbReference type="InterPro" id="IPR018517">
    <property type="entry name" value="tRNA_hU_synthase_CS"/>
</dbReference>
<feature type="binding site" evidence="9 12">
    <location>
        <begin position="194"/>
        <end position="196"/>
    </location>
    <ligand>
        <name>FMN</name>
        <dbReference type="ChEBI" id="CHEBI:58210"/>
    </ligand>
</feature>
<comment type="similarity">
    <text evidence="9">Belongs to the Dus family. DusA subfamily.</text>
</comment>
<dbReference type="InterPro" id="IPR013785">
    <property type="entry name" value="Aldolase_TIM"/>
</dbReference>
<dbReference type="GO" id="GO:0000049">
    <property type="term" value="F:tRNA binding"/>
    <property type="evidence" value="ECO:0007669"/>
    <property type="project" value="UniProtKB-UniRule"/>
</dbReference>
<organism evidence="14 15">
    <name type="scientific">Arenicella chitinivorans</name>
    <dbReference type="NCBI Taxonomy" id="1329800"/>
    <lineage>
        <taxon>Bacteria</taxon>
        <taxon>Pseudomonadati</taxon>
        <taxon>Pseudomonadota</taxon>
        <taxon>Gammaproteobacteria</taxon>
        <taxon>Arenicellales</taxon>
        <taxon>Arenicellaceae</taxon>
        <taxon>Arenicella</taxon>
    </lineage>
</organism>
<evidence type="ECO:0000256" key="4">
    <source>
        <dbReference type="ARBA" id="ARBA00022643"/>
    </source>
</evidence>
<evidence type="ECO:0000256" key="3">
    <source>
        <dbReference type="ARBA" id="ARBA00022630"/>
    </source>
</evidence>
<dbReference type="InterPro" id="IPR004653">
    <property type="entry name" value="DusA"/>
</dbReference>
<dbReference type="InterPro" id="IPR001269">
    <property type="entry name" value="DUS_fam"/>
</dbReference>
<evidence type="ECO:0000256" key="12">
    <source>
        <dbReference type="PIRSR" id="PIRSR006621-2"/>
    </source>
</evidence>
<evidence type="ECO:0000256" key="8">
    <source>
        <dbReference type="ARBA" id="ARBA00023002"/>
    </source>
</evidence>
<keyword evidence="2 9" id="KW-0820">tRNA-binding</keyword>
<keyword evidence="5 9" id="KW-0819">tRNA processing</keyword>
<feature type="site" description="Interacts with tRNA" evidence="9">
    <location>
        <position position="169"/>
    </location>
</feature>
<comment type="catalytic activity">
    <reaction evidence="9">
        <text>5,6-dihydrouridine(20) in tRNA + NAD(+) = uridine(20) in tRNA + NADH + H(+)</text>
        <dbReference type="Rhea" id="RHEA:53340"/>
        <dbReference type="Rhea" id="RHEA-COMP:13533"/>
        <dbReference type="Rhea" id="RHEA-COMP:13534"/>
        <dbReference type="ChEBI" id="CHEBI:15378"/>
        <dbReference type="ChEBI" id="CHEBI:57540"/>
        <dbReference type="ChEBI" id="CHEBI:57945"/>
        <dbReference type="ChEBI" id="CHEBI:65315"/>
        <dbReference type="ChEBI" id="CHEBI:74443"/>
        <dbReference type="EC" id="1.3.1.91"/>
    </reaction>
</comment>
<dbReference type="PANTHER" id="PTHR42907">
    <property type="entry name" value="FMN-LINKED OXIDOREDUCTASES SUPERFAMILY PROTEIN"/>
    <property type="match status" value="1"/>
</dbReference>
<dbReference type="PROSITE" id="PS01136">
    <property type="entry name" value="UPF0034"/>
    <property type="match status" value="1"/>
</dbReference>
<feature type="site" description="Interacts with tRNA; defines subfamily-specific binding signature" evidence="9">
    <location>
        <position position="285"/>
    </location>
</feature>
<evidence type="ECO:0000313" key="14">
    <source>
        <dbReference type="EMBL" id="GHA12520.1"/>
    </source>
</evidence>
<keyword evidence="3 9" id="KW-0285">Flavoprotein</keyword>
<dbReference type="EMBL" id="BMXA01000003">
    <property type="protein sequence ID" value="GHA12520.1"/>
    <property type="molecule type" value="Genomic_DNA"/>
</dbReference>
<keyword evidence="8 9" id="KW-0560">Oxidoreductase</keyword>
<dbReference type="GO" id="GO:0050660">
    <property type="term" value="F:flavin adenine dinucleotide binding"/>
    <property type="evidence" value="ECO:0007669"/>
    <property type="project" value="InterPro"/>
</dbReference>
<feature type="active site" description="Proton donor" evidence="9 11">
    <location>
        <position position="83"/>
    </location>
</feature>
<evidence type="ECO:0000313" key="15">
    <source>
        <dbReference type="Proteomes" id="UP000614811"/>
    </source>
</evidence>
<comment type="caution">
    <text evidence="9">Lacks conserved residue(s) required for the propagation of feature annotation.</text>
</comment>
<dbReference type="PANTHER" id="PTHR42907:SF1">
    <property type="entry name" value="FMN-LINKED OXIDOREDUCTASES SUPERFAMILY PROTEIN"/>
    <property type="match status" value="1"/>
</dbReference>
<comment type="catalytic activity">
    <reaction evidence="9">
        <text>5,6-dihydrouridine(20a) in tRNA + NADP(+) = uridine(20a) in tRNA + NADPH + H(+)</text>
        <dbReference type="Rhea" id="RHEA:53344"/>
        <dbReference type="Rhea" id="RHEA-COMP:13535"/>
        <dbReference type="Rhea" id="RHEA-COMP:13536"/>
        <dbReference type="ChEBI" id="CHEBI:15378"/>
        <dbReference type="ChEBI" id="CHEBI:57783"/>
        <dbReference type="ChEBI" id="CHEBI:58349"/>
        <dbReference type="ChEBI" id="CHEBI:65315"/>
        <dbReference type="ChEBI" id="CHEBI:74443"/>
    </reaction>
</comment>
<evidence type="ECO:0000256" key="9">
    <source>
        <dbReference type="HAMAP-Rule" id="MF_02041"/>
    </source>
</evidence>
<dbReference type="CDD" id="cd02801">
    <property type="entry name" value="DUS_like_FMN"/>
    <property type="match status" value="1"/>
</dbReference>
<feature type="binding site" evidence="9 12">
    <location>
        <begin position="216"/>
        <end position="217"/>
    </location>
    <ligand>
        <name>FMN</name>
        <dbReference type="ChEBI" id="CHEBI:58210"/>
    </ligand>
</feature>
<evidence type="ECO:0000256" key="7">
    <source>
        <dbReference type="ARBA" id="ARBA00022884"/>
    </source>
</evidence>
<keyword evidence="6 9" id="KW-0521">NADP</keyword>
<feature type="site" description="Interacts with tRNA; defines subfamily-specific binding signature" evidence="9">
    <location>
        <position position="282"/>
    </location>
</feature>
<comment type="function">
    <text evidence="9">Catalyzes the synthesis of 5,6-dihydrouridine (D), a modified base found in the D-loop of most tRNAs, via the reduction of the C5-C6 double bond in target uridines. Specifically modifies U20 and U20a in tRNAs.</text>
</comment>
<comment type="cofactor">
    <cofactor evidence="1 9 10 12">
        <name>FMN</name>
        <dbReference type="ChEBI" id="CHEBI:58210"/>
    </cofactor>
</comment>
<comment type="catalytic activity">
    <reaction evidence="9">
        <text>5,6-dihydrouridine(20) in tRNA + NADP(+) = uridine(20) in tRNA + NADPH + H(+)</text>
        <dbReference type="Rhea" id="RHEA:53336"/>
        <dbReference type="Rhea" id="RHEA-COMP:13533"/>
        <dbReference type="Rhea" id="RHEA-COMP:13534"/>
        <dbReference type="ChEBI" id="CHEBI:15378"/>
        <dbReference type="ChEBI" id="CHEBI:57783"/>
        <dbReference type="ChEBI" id="CHEBI:58349"/>
        <dbReference type="ChEBI" id="CHEBI:65315"/>
        <dbReference type="ChEBI" id="CHEBI:74443"/>
        <dbReference type="EC" id="1.3.1.91"/>
    </reaction>
</comment>
<dbReference type="PIRSF" id="PIRSF006621">
    <property type="entry name" value="Dus"/>
    <property type="match status" value="1"/>
</dbReference>
<evidence type="ECO:0000256" key="5">
    <source>
        <dbReference type="ARBA" id="ARBA00022694"/>
    </source>
</evidence>
<feature type="site" description="Interacts with tRNA; defines subfamily-specific binding signature" evidence="9">
    <location>
        <position position="166"/>
    </location>
</feature>
<feature type="binding site" evidence="9 12">
    <location>
        <position position="122"/>
    </location>
    <ligand>
        <name>FMN</name>
        <dbReference type="ChEBI" id="CHEBI:58210"/>
    </ligand>
</feature>
<protein>
    <recommendedName>
        <fullName evidence="9">tRNA-dihydrouridine(20/20a) synthase</fullName>
        <ecNumber evidence="9">1.3.1.91</ecNumber>
    </recommendedName>
    <alternativeName>
        <fullName evidence="9">U20-specific dihydrouridine synthase</fullName>
        <shortName evidence="9">U20-specific Dus</shortName>
    </alternativeName>
    <alternativeName>
        <fullName evidence="9">tRNA-dihydrouridine synthase A</fullName>
    </alternativeName>
</protein>
<dbReference type="GO" id="GO:0010181">
    <property type="term" value="F:FMN binding"/>
    <property type="evidence" value="ECO:0007669"/>
    <property type="project" value="UniProtKB-UniRule"/>
</dbReference>
<evidence type="ECO:0000256" key="11">
    <source>
        <dbReference type="PIRSR" id="PIRSR006621-1"/>
    </source>
</evidence>
<keyword evidence="15" id="KW-1185">Reference proteome</keyword>
<feature type="binding site" evidence="9 12">
    <location>
        <position position="53"/>
    </location>
    <ligand>
        <name>FMN</name>
        <dbReference type="ChEBI" id="CHEBI:58210"/>
    </ligand>
</feature>
<feature type="site" description="Interacts with tRNA" evidence="9">
    <location>
        <position position="80"/>
    </location>
</feature>
<evidence type="ECO:0000259" key="13">
    <source>
        <dbReference type="Pfam" id="PF01207"/>
    </source>
</evidence>
<comment type="catalytic activity">
    <reaction evidence="9">
        <text>5,6-dihydrouridine(20a) in tRNA + NAD(+) = uridine(20a) in tRNA + NADH + H(+)</text>
        <dbReference type="Rhea" id="RHEA:53348"/>
        <dbReference type="Rhea" id="RHEA-COMP:13535"/>
        <dbReference type="Rhea" id="RHEA-COMP:13536"/>
        <dbReference type="ChEBI" id="CHEBI:15378"/>
        <dbReference type="ChEBI" id="CHEBI:57540"/>
        <dbReference type="ChEBI" id="CHEBI:57945"/>
        <dbReference type="ChEBI" id="CHEBI:65315"/>
        <dbReference type="ChEBI" id="CHEBI:74443"/>
    </reaction>
</comment>
<dbReference type="NCBIfam" id="TIGR00742">
    <property type="entry name" value="yjbN"/>
    <property type="match status" value="1"/>
</dbReference>
<feature type="binding site" evidence="9 12">
    <location>
        <position position="154"/>
    </location>
    <ligand>
        <name>FMN</name>
        <dbReference type="ChEBI" id="CHEBI:58210"/>
    </ligand>
</feature>
<sequence>MLDCTDRHERYLARLMSKHAVLYTEMVTTGAILFGDRARFLDFDAAEHPVALQLGGSDPDAMTQCAEIAQQWGYDEVNINVGCPSDRVQSGSFGACLMQTPDVVADNVRQMSAAVDIPVTVKCRIGIDDQEPRDALWSLVESCADAGCEVFLVHARKAWLKGLSPKQNRDVPPLDYELVYALKAAFPELDIVINGGITSIEACQQHLEIVDGVMMGREAYSNPYILAQVDQALYNDDSARPSRDDVLRQYQEYAEKQLQQGVRLNHLSRHVVGLYHGEPRSRLWRRYISEHAHLPGSDASVLVLAYQAMVQG</sequence>
<dbReference type="SUPFAM" id="SSF51395">
    <property type="entry name" value="FMN-linked oxidoreductases"/>
    <property type="match status" value="1"/>
</dbReference>
<comment type="caution">
    <text evidence="14">The sequence shown here is derived from an EMBL/GenBank/DDBJ whole genome shotgun (WGS) entry which is preliminary data.</text>
</comment>
<dbReference type="NCBIfam" id="NF008774">
    <property type="entry name" value="PRK11815.1"/>
    <property type="match status" value="1"/>
</dbReference>
<dbReference type="EC" id="1.3.1.91" evidence="9"/>
<evidence type="ECO:0000256" key="1">
    <source>
        <dbReference type="ARBA" id="ARBA00001917"/>
    </source>
</evidence>
<reference evidence="14" key="2">
    <citation type="submission" date="2020-09" db="EMBL/GenBank/DDBJ databases">
        <authorList>
            <person name="Sun Q."/>
            <person name="Kim S."/>
        </authorList>
    </citation>
    <scope>NUCLEOTIDE SEQUENCE</scope>
    <source>
        <strain evidence="14">KCTC 12711</strain>
    </source>
</reference>
<dbReference type="AlphaFoldDB" id="A0A918RXJ5"/>
<evidence type="ECO:0000256" key="6">
    <source>
        <dbReference type="ARBA" id="ARBA00022857"/>
    </source>
</evidence>
<dbReference type="HAMAP" id="MF_02041">
    <property type="entry name" value="DusA_subfam"/>
    <property type="match status" value="1"/>
</dbReference>
<evidence type="ECO:0000256" key="10">
    <source>
        <dbReference type="PIRNR" id="PIRNR006621"/>
    </source>
</evidence>
<feature type="domain" description="DUS-like FMN-binding" evidence="13">
    <location>
        <begin position="1"/>
        <end position="294"/>
    </location>
</feature>
<keyword evidence="12" id="KW-0547">Nucleotide-binding</keyword>
<dbReference type="Gene3D" id="3.20.20.70">
    <property type="entry name" value="Aldolase class I"/>
    <property type="match status" value="1"/>
</dbReference>
<dbReference type="Gene3D" id="1.20.120.1460">
    <property type="match status" value="1"/>
</dbReference>
<evidence type="ECO:0000256" key="2">
    <source>
        <dbReference type="ARBA" id="ARBA00022555"/>
    </source>
</evidence>
<proteinExistence type="inferred from homology"/>
<comment type="similarity">
    <text evidence="10">Belongs to the dus family.</text>
</comment>
<dbReference type="Proteomes" id="UP000614811">
    <property type="component" value="Unassembled WGS sequence"/>
</dbReference>
<dbReference type="Pfam" id="PF01207">
    <property type="entry name" value="Dus"/>
    <property type="match status" value="1"/>
</dbReference>
<name>A0A918RXJ5_9GAMM</name>
<dbReference type="InterPro" id="IPR035587">
    <property type="entry name" value="DUS-like_FMN-bd"/>
</dbReference>
<keyword evidence="7 9" id="KW-0694">RNA-binding</keyword>